<name>A0A318RGE7_WILLI</name>
<organism evidence="4 5">
    <name type="scientific">Williamsia limnetica</name>
    <dbReference type="NCBI Taxonomy" id="882452"/>
    <lineage>
        <taxon>Bacteria</taxon>
        <taxon>Bacillati</taxon>
        <taxon>Actinomycetota</taxon>
        <taxon>Actinomycetes</taxon>
        <taxon>Mycobacteriales</taxon>
        <taxon>Nocardiaceae</taxon>
        <taxon>Williamsia</taxon>
    </lineage>
</organism>
<dbReference type="OrthoDB" id="4578162at2"/>
<keyword evidence="1" id="KW-0732">Signal</keyword>
<comment type="similarity">
    <text evidence="2">Belongs to the MTB12 family.</text>
</comment>
<dbReference type="Proteomes" id="UP000247591">
    <property type="component" value="Unassembled WGS sequence"/>
</dbReference>
<evidence type="ECO:0000313" key="4">
    <source>
        <dbReference type="EMBL" id="PYE12057.1"/>
    </source>
</evidence>
<evidence type="ECO:0000256" key="2">
    <source>
        <dbReference type="ARBA" id="ARBA00093774"/>
    </source>
</evidence>
<dbReference type="EMBL" id="QJSP01000026">
    <property type="protein sequence ID" value="PYE12057.1"/>
    <property type="molecule type" value="Genomic_DNA"/>
</dbReference>
<dbReference type="RefSeq" id="WP_110472782.1">
    <property type="nucleotide sequence ID" value="NZ_QJSP01000026.1"/>
</dbReference>
<dbReference type="InterPro" id="IPR058644">
    <property type="entry name" value="Mtb12-like_C"/>
</dbReference>
<proteinExistence type="inferred from homology"/>
<dbReference type="Pfam" id="PF26580">
    <property type="entry name" value="Mtb12_C"/>
    <property type="match status" value="1"/>
</dbReference>
<feature type="domain" description="Low molecular weight antigen MTB12-like C-terminal" evidence="3">
    <location>
        <begin position="46"/>
        <end position="153"/>
    </location>
</feature>
<evidence type="ECO:0000313" key="5">
    <source>
        <dbReference type="Proteomes" id="UP000247591"/>
    </source>
</evidence>
<dbReference type="PROSITE" id="PS51257">
    <property type="entry name" value="PROKAR_LIPOPROTEIN"/>
    <property type="match status" value="1"/>
</dbReference>
<accession>A0A318RGE7</accession>
<comment type="caution">
    <text evidence="4">The sequence shown here is derived from an EMBL/GenBank/DDBJ whole genome shotgun (WGS) entry which is preliminary data.</text>
</comment>
<evidence type="ECO:0000256" key="1">
    <source>
        <dbReference type="ARBA" id="ARBA00022729"/>
    </source>
</evidence>
<protein>
    <recommendedName>
        <fullName evidence="3">Low molecular weight antigen MTB12-like C-terminal domain-containing protein</fullName>
    </recommendedName>
</protein>
<sequence>MAGRTRYGWRVSIAATFLVAACGADEPANDPLLSPDHQDALANGSAAPPASALNRVMEIIVAPKVSAAEKIALVEDSDADRDVFTKIADQGTATYRFIAPTTLAEPNESARANVEVHRTSAAVYRAEIPLIYDEGSWKIGKAAICPLLVTSSPMCHPSP</sequence>
<keyword evidence="5" id="KW-1185">Reference proteome</keyword>
<gene>
    <name evidence="4" type="ORF">DFR67_12665</name>
</gene>
<dbReference type="AlphaFoldDB" id="A0A318RGE7"/>
<reference evidence="4 5" key="1">
    <citation type="submission" date="2018-06" db="EMBL/GenBank/DDBJ databases">
        <title>Genomic Encyclopedia of Type Strains, Phase IV (KMG-IV): sequencing the most valuable type-strain genomes for metagenomic binning, comparative biology and taxonomic classification.</title>
        <authorList>
            <person name="Goeker M."/>
        </authorList>
    </citation>
    <scope>NUCLEOTIDE SEQUENCE [LARGE SCALE GENOMIC DNA]</scope>
    <source>
        <strain evidence="4 5">DSM 45521</strain>
    </source>
</reference>
<evidence type="ECO:0000259" key="3">
    <source>
        <dbReference type="Pfam" id="PF26580"/>
    </source>
</evidence>